<feature type="active site" description="Proton acceptor" evidence="8">
    <location>
        <position position="419"/>
    </location>
</feature>
<dbReference type="Gene3D" id="2.60.40.1910">
    <property type="match status" value="1"/>
</dbReference>
<proteinExistence type="inferred from homology"/>
<dbReference type="GO" id="GO:0005737">
    <property type="term" value="C:cytoplasm"/>
    <property type="evidence" value="ECO:0007669"/>
    <property type="project" value="TreeGrafter"/>
</dbReference>
<evidence type="ECO:0000313" key="14">
    <source>
        <dbReference type="EMBL" id="KAF5324897.1"/>
    </source>
</evidence>
<keyword evidence="7" id="KW-0482">Metalloprotease</keyword>
<organism evidence="14 15">
    <name type="scientific">Ephemerocybe angulata</name>
    <dbReference type="NCBI Taxonomy" id="980116"/>
    <lineage>
        <taxon>Eukaryota</taxon>
        <taxon>Fungi</taxon>
        <taxon>Dikarya</taxon>
        <taxon>Basidiomycota</taxon>
        <taxon>Agaricomycotina</taxon>
        <taxon>Agaricomycetes</taxon>
        <taxon>Agaricomycetidae</taxon>
        <taxon>Agaricales</taxon>
        <taxon>Agaricineae</taxon>
        <taxon>Psathyrellaceae</taxon>
        <taxon>Ephemerocybe</taxon>
    </lineage>
</organism>
<dbReference type="EMBL" id="JAACJK010000164">
    <property type="protein sequence ID" value="KAF5324897.1"/>
    <property type="molecule type" value="Genomic_DNA"/>
</dbReference>
<evidence type="ECO:0000256" key="7">
    <source>
        <dbReference type="ARBA" id="ARBA00023049"/>
    </source>
</evidence>
<dbReference type="InterPro" id="IPR024571">
    <property type="entry name" value="ERAP1-like_C_dom"/>
</dbReference>
<dbReference type="OrthoDB" id="10031169at2759"/>
<dbReference type="GO" id="GO:0043171">
    <property type="term" value="P:peptide catabolic process"/>
    <property type="evidence" value="ECO:0007669"/>
    <property type="project" value="TreeGrafter"/>
</dbReference>
<comment type="similarity">
    <text evidence="1">Belongs to the peptidase M1 family.</text>
</comment>
<protein>
    <recommendedName>
        <fullName evidence="16">Aminopeptidase</fullName>
    </recommendedName>
</protein>
<name>A0A8H5F634_9AGAR</name>
<evidence type="ECO:0000256" key="10">
    <source>
        <dbReference type="PIRSR" id="PIRSR634016-4"/>
    </source>
</evidence>
<dbReference type="GO" id="GO:0008270">
    <property type="term" value="F:zinc ion binding"/>
    <property type="evidence" value="ECO:0007669"/>
    <property type="project" value="InterPro"/>
</dbReference>
<dbReference type="Gene3D" id="2.60.40.1730">
    <property type="entry name" value="tricorn interacting facor f3 domain"/>
    <property type="match status" value="1"/>
</dbReference>
<evidence type="ECO:0000256" key="8">
    <source>
        <dbReference type="PIRSR" id="PIRSR634016-1"/>
    </source>
</evidence>
<dbReference type="InterPro" id="IPR034016">
    <property type="entry name" value="M1_APN-typ"/>
</dbReference>
<feature type="domain" description="ERAP1-like C-terminal" evidence="12">
    <location>
        <begin position="675"/>
        <end position="992"/>
    </location>
</feature>
<dbReference type="FunFam" id="1.10.390.10:FF:000006">
    <property type="entry name" value="Puromycin-sensitive aminopeptidase"/>
    <property type="match status" value="1"/>
</dbReference>
<dbReference type="GO" id="GO:0016020">
    <property type="term" value="C:membrane"/>
    <property type="evidence" value="ECO:0007669"/>
    <property type="project" value="TreeGrafter"/>
</dbReference>
<feature type="binding site" evidence="9">
    <location>
        <position position="422"/>
    </location>
    <ligand>
        <name>Zn(2+)</name>
        <dbReference type="ChEBI" id="CHEBI:29105"/>
        <note>catalytic</note>
    </ligand>
</feature>
<dbReference type="InterPro" id="IPR001930">
    <property type="entry name" value="Peptidase_M1"/>
</dbReference>
<dbReference type="GO" id="GO:0006508">
    <property type="term" value="P:proteolysis"/>
    <property type="evidence" value="ECO:0007669"/>
    <property type="project" value="UniProtKB-KW"/>
</dbReference>
<dbReference type="SUPFAM" id="SSF63737">
    <property type="entry name" value="Leukotriene A4 hydrolase N-terminal domain"/>
    <property type="match status" value="1"/>
</dbReference>
<dbReference type="Gene3D" id="1.10.390.10">
    <property type="entry name" value="Neutral Protease Domain 2"/>
    <property type="match status" value="1"/>
</dbReference>
<evidence type="ECO:0000259" key="11">
    <source>
        <dbReference type="Pfam" id="PF01433"/>
    </source>
</evidence>
<keyword evidence="2" id="KW-0031">Aminopeptidase</keyword>
<evidence type="ECO:0000256" key="3">
    <source>
        <dbReference type="ARBA" id="ARBA00022670"/>
    </source>
</evidence>
<dbReference type="InterPro" id="IPR027268">
    <property type="entry name" value="Peptidase_M4/M1_CTD_sf"/>
</dbReference>
<dbReference type="GO" id="GO:0070006">
    <property type="term" value="F:metalloaminopeptidase activity"/>
    <property type="evidence" value="ECO:0007669"/>
    <property type="project" value="TreeGrafter"/>
</dbReference>
<keyword evidence="3" id="KW-0645">Protease</keyword>
<dbReference type="Pfam" id="PF01433">
    <property type="entry name" value="Peptidase_M1"/>
    <property type="match status" value="1"/>
</dbReference>
<comment type="cofactor">
    <cofactor evidence="9">
        <name>Zn(2+)</name>
        <dbReference type="ChEBI" id="CHEBI:29105"/>
    </cofactor>
    <text evidence="9">Binds 1 zinc ion per subunit.</text>
</comment>
<evidence type="ECO:0000259" key="13">
    <source>
        <dbReference type="Pfam" id="PF17900"/>
    </source>
</evidence>
<dbReference type="PANTHER" id="PTHR11533:SF174">
    <property type="entry name" value="PUROMYCIN-SENSITIVE AMINOPEPTIDASE-RELATED"/>
    <property type="match status" value="1"/>
</dbReference>
<dbReference type="InterPro" id="IPR050344">
    <property type="entry name" value="Peptidase_M1_aminopeptidases"/>
</dbReference>
<evidence type="ECO:0000256" key="5">
    <source>
        <dbReference type="ARBA" id="ARBA00022801"/>
    </source>
</evidence>
<evidence type="ECO:0000256" key="6">
    <source>
        <dbReference type="ARBA" id="ARBA00022833"/>
    </source>
</evidence>
<dbReference type="SUPFAM" id="SSF55486">
    <property type="entry name" value="Metalloproteases ('zincins'), catalytic domain"/>
    <property type="match status" value="1"/>
</dbReference>
<evidence type="ECO:0000256" key="2">
    <source>
        <dbReference type="ARBA" id="ARBA00022438"/>
    </source>
</evidence>
<evidence type="ECO:0000313" key="15">
    <source>
        <dbReference type="Proteomes" id="UP000541558"/>
    </source>
</evidence>
<dbReference type="PANTHER" id="PTHR11533">
    <property type="entry name" value="PROTEASE M1 ZINC METALLOPROTEASE"/>
    <property type="match status" value="1"/>
</dbReference>
<keyword evidence="15" id="KW-1185">Reference proteome</keyword>
<keyword evidence="4 9" id="KW-0479">Metal-binding</keyword>
<dbReference type="InterPro" id="IPR014782">
    <property type="entry name" value="Peptidase_M1_dom"/>
</dbReference>
<dbReference type="PRINTS" id="PR00756">
    <property type="entry name" value="ALADIPTASE"/>
</dbReference>
<dbReference type="InterPro" id="IPR045357">
    <property type="entry name" value="Aminopeptidase_N-like_N"/>
</dbReference>
<dbReference type="InterPro" id="IPR042097">
    <property type="entry name" value="Aminopeptidase_N-like_N_sf"/>
</dbReference>
<dbReference type="CDD" id="cd09601">
    <property type="entry name" value="M1_APN-Q_like"/>
    <property type="match status" value="1"/>
</dbReference>
<accession>A0A8H5F634</accession>
<dbReference type="Pfam" id="PF17900">
    <property type="entry name" value="Peptidase_M1_N"/>
    <property type="match status" value="1"/>
</dbReference>
<dbReference type="Gene3D" id="1.25.50.20">
    <property type="match status" value="1"/>
</dbReference>
<dbReference type="AlphaFoldDB" id="A0A8H5F634"/>
<evidence type="ECO:0000256" key="1">
    <source>
        <dbReference type="ARBA" id="ARBA00010136"/>
    </source>
</evidence>
<evidence type="ECO:0000259" key="12">
    <source>
        <dbReference type="Pfam" id="PF11838"/>
    </source>
</evidence>
<gene>
    <name evidence="14" type="ORF">D9611_004393</name>
</gene>
<feature type="domain" description="Aminopeptidase N-like N-terminal" evidence="13">
    <location>
        <begin position="104"/>
        <end position="306"/>
    </location>
</feature>
<evidence type="ECO:0000256" key="9">
    <source>
        <dbReference type="PIRSR" id="PIRSR634016-3"/>
    </source>
</evidence>
<comment type="caution">
    <text evidence="14">The sequence shown here is derived from an EMBL/GenBank/DDBJ whole genome shotgun (WGS) entry which is preliminary data.</text>
</comment>
<feature type="domain" description="Peptidase M1 membrane alanine aminopeptidase" evidence="11">
    <location>
        <begin position="346"/>
        <end position="579"/>
    </location>
</feature>
<dbReference type="GO" id="GO:0042277">
    <property type="term" value="F:peptide binding"/>
    <property type="evidence" value="ECO:0007669"/>
    <property type="project" value="TreeGrafter"/>
</dbReference>
<reference evidence="14 15" key="1">
    <citation type="journal article" date="2020" name="ISME J.">
        <title>Uncovering the hidden diversity of litter-decomposition mechanisms in mushroom-forming fungi.</title>
        <authorList>
            <person name="Floudas D."/>
            <person name="Bentzer J."/>
            <person name="Ahren D."/>
            <person name="Johansson T."/>
            <person name="Persson P."/>
            <person name="Tunlid A."/>
        </authorList>
    </citation>
    <scope>NUCLEOTIDE SEQUENCE [LARGE SCALE GENOMIC DNA]</scope>
    <source>
        <strain evidence="14 15">CBS 175.51</strain>
    </source>
</reference>
<feature type="binding site" evidence="9">
    <location>
        <position position="418"/>
    </location>
    <ligand>
        <name>Zn(2+)</name>
        <dbReference type="ChEBI" id="CHEBI:29105"/>
        <note>catalytic</note>
    </ligand>
</feature>
<keyword evidence="5" id="KW-0378">Hydrolase</keyword>
<evidence type="ECO:0008006" key="16">
    <source>
        <dbReference type="Google" id="ProtNLM"/>
    </source>
</evidence>
<feature type="binding site" evidence="9">
    <location>
        <position position="441"/>
    </location>
    <ligand>
        <name>Zn(2+)</name>
        <dbReference type="ChEBI" id="CHEBI:29105"/>
        <note>catalytic</note>
    </ligand>
</feature>
<evidence type="ECO:0000256" key="4">
    <source>
        <dbReference type="ARBA" id="ARBA00022723"/>
    </source>
</evidence>
<feature type="site" description="Transition state stabilizer" evidence="10">
    <location>
        <position position="520"/>
    </location>
</feature>
<dbReference type="Proteomes" id="UP000541558">
    <property type="component" value="Unassembled WGS sequence"/>
</dbReference>
<keyword evidence="6 9" id="KW-0862">Zinc</keyword>
<sequence length="1015" mass="114505">MHASKARIWASCAEVARTTRCRSQPSIRHAVSRRLSTQSSDGPLRAWAAHSGRSLVTRIYNPIPQHRLSFYPIRHYCSHLQDLIMATPTKTENPDQYRLSTDVKPLHYDVVIKTDLEALTFSGFVKTSFDVVRDTSTITLNSAQLNLGKVTVYSDALKSEQIPTGQDFDTVQERATFNLSTALPAGSKGEIKIAFSGELTGSMVGYYKSSWEDEGKTRNYALTQFEPTAARRAFPCWDEPLLKATFGITMISRAETTNLSNMPAISEEVIEVNTNVSEEIRELASGSEGKWKVTKFENTPPMSTYIVAVANGEFKFLETSVKMPLSGKTIPLRIYTTPEVIHQAQFALDVKAAALPLYEKIFNVEYPLPKLDTLVAHDFDAGAMENWGLITGRTSVFLLDPERADQASKKRVATVQSHEVAHMWFGNITTMEWWNYLYLNEGFATLMGEVIIPVSLSASPLLHYNPPLLRIFPEWRVDSEFISDHLNRALALDAKLSSHPVEVDCPDANHINQIFDALSYSKAASVLRMLSNYVGEERFLKGVSLYLKKKLFANSKTHDLWEGIGSATGLDIPDLMENWITKIGFPVLTVTEEANGIRVRQDRFLESGPAEPKDNETIWQDRRFCTEAVDATVVLGPNIPLFILSAQAGGEYSVDKTAILQQRDQVYPIDTSKNYKLNANTVGVYRVLYTPERLVKIAEEAGKKDSIFGVNDRVGLVHDYLALSKAGLAKLSSALTVVDKLRNDTEFLVWDGIGENLGGLISIWWEHPEIVDQLNAFRRSLFTPIVDRLGYEFNESDSRDVKLLRKLAITQAAGAKESKVIDELKSRFAHLVQTGDDSKIPSDIMSVTFSIGVKYGGVEEYEAALRAHDKPKTPMQKIAAMTALGNTQDPELLKRTFDSISTKARDQDIMYYFAGLAGNFKSRRLLTSYFRDHYQELYKRFEANFSMQYLVKYSMDFLSTKEDLETTEAFFKDKDTSKYIQSLNQTLDTIRAKSAYIERSTEDLREWLKEWENRK</sequence>
<dbReference type="GO" id="GO:0005615">
    <property type="term" value="C:extracellular space"/>
    <property type="evidence" value="ECO:0007669"/>
    <property type="project" value="TreeGrafter"/>
</dbReference>
<dbReference type="Pfam" id="PF11838">
    <property type="entry name" value="ERAP1_C"/>
    <property type="match status" value="1"/>
</dbReference>